<feature type="repeat" description="ANK" evidence="6">
    <location>
        <begin position="218"/>
        <end position="250"/>
    </location>
</feature>
<comment type="subcellular location">
    <subcellularLocation>
        <location evidence="1">Nucleus</location>
    </subcellularLocation>
</comment>
<name>H3AUF7_LATCH</name>
<dbReference type="Proteomes" id="UP000008672">
    <property type="component" value="Unassembled WGS sequence"/>
</dbReference>
<evidence type="ECO:0000256" key="6">
    <source>
        <dbReference type="PROSITE-ProRule" id="PRU00023"/>
    </source>
</evidence>
<dbReference type="Bgee" id="ENSLACG00000011690">
    <property type="expression patterns" value="Expressed in muscle tissue and 6 other cell types or tissues"/>
</dbReference>
<dbReference type="EMBL" id="AFYH01170584">
    <property type="status" value="NOT_ANNOTATED_CDS"/>
    <property type="molecule type" value="Genomic_DNA"/>
</dbReference>
<dbReference type="PROSITE" id="PS50297">
    <property type="entry name" value="ANK_REP_REGION"/>
    <property type="match status" value="4"/>
</dbReference>
<keyword evidence="8" id="KW-1185">Reference proteome</keyword>
<dbReference type="Gene3D" id="1.25.40.20">
    <property type="entry name" value="Ankyrin repeat-containing domain"/>
    <property type="match status" value="2"/>
</dbReference>
<dbReference type="GO" id="GO:0005634">
    <property type="term" value="C:nucleus"/>
    <property type="evidence" value="ECO:0007669"/>
    <property type="project" value="UniProtKB-SubCell"/>
</dbReference>
<reference evidence="7" key="3">
    <citation type="submission" date="2025-09" db="UniProtKB">
        <authorList>
            <consortium name="Ensembl"/>
        </authorList>
    </citation>
    <scope>IDENTIFICATION</scope>
</reference>
<dbReference type="InterPro" id="IPR002110">
    <property type="entry name" value="Ankyrin_rpt"/>
</dbReference>
<dbReference type="GO" id="GO:0061629">
    <property type="term" value="F:RNA polymerase II-specific DNA-binding transcription factor binding"/>
    <property type="evidence" value="ECO:0007669"/>
    <property type="project" value="TreeGrafter"/>
</dbReference>
<dbReference type="SUPFAM" id="SSF48403">
    <property type="entry name" value="Ankyrin repeat"/>
    <property type="match status" value="1"/>
</dbReference>
<accession>H3AUF7</accession>
<dbReference type="GeneTree" id="ENSGT00940000153956"/>
<dbReference type="GO" id="GO:0006357">
    <property type="term" value="P:regulation of transcription by RNA polymerase II"/>
    <property type="evidence" value="ECO:0007669"/>
    <property type="project" value="TreeGrafter"/>
</dbReference>
<organism evidence="7 8">
    <name type="scientific">Latimeria chalumnae</name>
    <name type="common">Coelacanth</name>
    <dbReference type="NCBI Taxonomy" id="7897"/>
    <lineage>
        <taxon>Eukaryota</taxon>
        <taxon>Metazoa</taxon>
        <taxon>Chordata</taxon>
        <taxon>Craniata</taxon>
        <taxon>Vertebrata</taxon>
        <taxon>Euteleostomi</taxon>
        <taxon>Coelacanthiformes</taxon>
        <taxon>Coelacanthidae</taxon>
        <taxon>Latimeria</taxon>
    </lineage>
</organism>
<evidence type="ECO:0000256" key="4">
    <source>
        <dbReference type="ARBA" id="ARBA00023242"/>
    </source>
</evidence>
<dbReference type="InParanoid" id="H3AUF7"/>
<dbReference type="STRING" id="7897.ENSLACP00000013278"/>
<dbReference type="InterPro" id="IPR036770">
    <property type="entry name" value="Ankyrin_rpt-contain_sf"/>
</dbReference>
<keyword evidence="3 6" id="KW-0040">ANK repeat</keyword>
<dbReference type="PROSITE" id="PS50088">
    <property type="entry name" value="ANK_REPEAT"/>
    <property type="match status" value="4"/>
</dbReference>
<evidence type="ECO:0000256" key="3">
    <source>
        <dbReference type="ARBA" id="ARBA00023043"/>
    </source>
</evidence>
<dbReference type="PANTHER" id="PTHR24126:SF7">
    <property type="entry name" value="ANKYRIN REPEAT DOMAIN-CONTAINING PROTEIN 1"/>
    <property type="match status" value="1"/>
</dbReference>
<sequence length="319" mass="35940">MVLLRVEDLVTGKKTKNKENGELLQEDFRKGEYEYAVTLEKQEDLKTLLEPLPTKHIEASATEKPKAEKKVINKINQKLKLETLDDLQFLVTLKKRKKLKKVVVVPLKEPEPEIITELVGVPTFLKAAVENKLSVIEKYLADGGDPNVCDQFKRTALHRACSEGHIEIVDRLLEAGALIEFRDKLHATAMHWACRGGSFDVLKLLMNKGANVDVRDKLGSTPLHVAVRTGHYECAEHLIACGADLDAKDREGDTPMHDAVRLSRYKMMRLLLIYGTNLSILNCEGKRPMDLVLQWQSGTKGILHSFIENSCKDSNICTF</sequence>
<dbReference type="eggNOG" id="KOG0504">
    <property type="taxonomic scope" value="Eukaryota"/>
</dbReference>
<feature type="repeat" description="ANK" evidence="6">
    <location>
        <begin position="185"/>
        <end position="217"/>
    </location>
</feature>
<dbReference type="OMA" id="QYDCGEH"/>
<dbReference type="GO" id="GO:0005737">
    <property type="term" value="C:cytoplasm"/>
    <property type="evidence" value="ECO:0007669"/>
    <property type="project" value="UniProtKB-ARBA"/>
</dbReference>
<feature type="repeat" description="ANK" evidence="6">
    <location>
        <begin position="152"/>
        <end position="184"/>
    </location>
</feature>
<reference evidence="7" key="2">
    <citation type="submission" date="2025-08" db="UniProtKB">
        <authorList>
            <consortium name="Ensembl"/>
        </authorList>
    </citation>
    <scope>IDENTIFICATION</scope>
</reference>
<evidence type="ECO:0000313" key="7">
    <source>
        <dbReference type="Ensembl" id="ENSLACP00000013278.1"/>
    </source>
</evidence>
<gene>
    <name evidence="7" type="primary">ANKRD1</name>
</gene>
<feature type="repeat" description="ANK" evidence="6">
    <location>
        <begin position="251"/>
        <end position="283"/>
    </location>
</feature>
<evidence type="ECO:0000313" key="8">
    <source>
        <dbReference type="Proteomes" id="UP000008672"/>
    </source>
</evidence>
<keyword evidence="2" id="KW-0677">Repeat</keyword>
<dbReference type="SMART" id="SM00248">
    <property type="entry name" value="ANK"/>
    <property type="match status" value="4"/>
</dbReference>
<reference evidence="8" key="1">
    <citation type="submission" date="2011-08" db="EMBL/GenBank/DDBJ databases">
        <title>The draft genome of Latimeria chalumnae.</title>
        <authorList>
            <person name="Di Palma F."/>
            <person name="Alfoldi J."/>
            <person name="Johnson J."/>
            <person name="Berlin A."/>
            <person name="Gnerre S."/>
            <person name="Jaffe D."/>
            <person name="MacCallum I."/>
            <person name="Young S."/>
            <person name="Walker B.J."/>
            <person name="Lander E."/>
            <person name="Lindblad-Toh K."/>
        </authorList>
    </citation>
    <scope>NUCLEOTIDE SEQUENCE [LARGE SCALE GENOMIC DNA]</scope>
    <source>
        <strain evidence="8">Wild caught</strain>
    </source>
</reference>
<keyword evidence="4" id="KW-0539">Nucleus</keyword>
<proteinExistence type="predicted"/>
<dbReference type="AlphaFoldDB" id="H3AUF7"/>
<evidence type="ECO:0000256" key="1">
    <source>
        <dbReference type="ARBA" id="ARBA00004123"/>
    </source>
</evidence>
<evidence type="ECO:0000256" key="2">
    <source>
        <dbReference type="ARBA" id="ARBA00022737"/>
    </source>
</evidence>
<dbReference type="Pfam" id="PF12796">
    <property type="entry name" value="Ank_2"/>
    <property type="match status" value="1"/>
</dbReference>
<dbReference type="FunFam" id="1.25.40.20:FF:000111">
    <property type="entry name" value="Ankyrin repeat domain-containing protein 1"/>
    <property type="match status" value="1"/>
</dbReference>
<dbReference type="PANTHER" id="PTHR24126">
    <property type="entry name" value="ANKYRIN REPEAT, PH AND SEC7 DOMAIN CONTAINING PROTEIN SECG-RELATED"/>
    <property type="match status" value="1"/>
</dbReference>
<dbReference type="Pfam" id="PF00023">
    <property type="entry name" value="Ank"/>
    <property type="match status" value="2"/>
</dbReference>
<dbReference type="FunCoup" id="H3AUF7">
    <property type="interactions" value="908"/>
</dbReference>
<protein>
    <recommendedName>
        <fullName evidence="5">Ankyrin repeat domain-containing protein 1</fullName>
    </recommendedName>
</protein>
<dbReference type="Ensembl" id="ENSLACT00000013374.1">
    <property type="protein sequence ID" value="ENSLACP00000013278.1"/>
    <property type="gene ID" value="ENSLACG00000011690.1"/>
</dbReference>
<dbReference type="PRINTS" id="PR01415">
    <property type="entry name" value="ANKYRIN"/>
</dbReference>
<evidence type="ECO:0000256" key="5">
    <source>
        <dbReference type="ARBA" id="ARBA00039564"/>
    </source>
</evidence>